<proteinExistence type="predicted"/>
<keyword evidence="3" id="KW-1185">Reference proteome</keyword>
<reference evidence="3" key="1">
    <citation type="journal article" date="2023" name="Commun. Biol.">
        <title>Genome analysis of Parmales, the sister group of diatoms, reveals the evolutionary specialization of diatoms from phago-mixotrophs to photoautotrophs.</title>
        <authorList>
            <person name="Ban H."/>
            <person name="Sato S."/>
            <person name="Yoshikawa S."/>
            <person name="Yamada K."/>
            <person name="Nakamura Y."/>
            <person name="Ichinomiya M."/>
            <person name="Sato N."/>
            <person name="Blanc-Mathieu R."/>
            <person name="Endo H."/>
            <person name="Kuwata A."/>
            <person name="Ogata H."/>
        </authorList>
    </citation>
    <scope>NUCLEOTIDE SEQUENCE [LARGE SCALE GENOMIC DNA]</scope>
    <source>
        <strain evidence="3">NIES 3699</strain>
    </source>
</reference>
<evidence type="ECO:0000256" key="1">
    <source>
        <dbReference type="SAM" id="MobiDB-lite"/>
    </source>
</evidence>
<sequence>MFASVLTIKKELHKFYDIVRAKEPTTILSPLFDKPKTNEGRVKEELRRTNKALDSVKNAERMNQRLSFINLDGSGGGGGGSGENKRLREEIEEVKKENTRLKAFIREKMVDEARMIDEAREILGEG</sequence>
<dbReference type="Proteomes" id="UP001165160">
    <property type="component" value="Unassembled WGS sequence"/>
</dbReference>
<gene>
    <name evidence="2" type="ORF">TrVE_jg12141</name>
</gene>
<organism evidence="2 3">
    <name type="scientific">Triparma verrucosa</name>
    <dbReference type="NCBI Taxonomy" id="1606542"/>
    <lineage>
        <taxon>Eukaryota</taxon>
        <taxon>Sar</taxon>
        <taxon>Stramenopiles</taxon>
        <taxon>Ochrophyta</taxon>
        <taxon>Bolidophyceae</taxon>
        <taxon>Parmales</taxon>
        <taxon>Triparmaceae</taxon>
        <taxon>Triparma</taxon>
    </lineage>
</organism>
<dbReference type="AlphaFoldDB" id="A0A9W7CAT8"/>
<feature type="region of interest" description="Disordered" evidence="1">
    <location>
        <begin position="68"/>
        <end position="87"/>
    </location>
</feature>
<dbReference type="EMBL" id="BRXX01000323">
    <property type="protein sequence ID" value="GMI04932.1"/>
    <property type="molecule type" value="Genomic_DNA"/>
</dbReference>
<evidence type="ECO:0000313" key="2">
    <source>
        <dbReference type="EMBL" id="GMI04932.1"/>
    </source>
</evidence>
<name>A0A9W7CAT8_9STRA</name>
<accession>A0A9W7CAT8</accession>
<evidence type="ECO:0000313" key="3">
    <source>
        <dbReference type="Proteomes" id="UP001165160"/>
    </source>
</evidence>
<protein>
    <submittedName>
        <fullName evidence="2">Uncharacterized protein</fullName>
    </submittedName>
</protein>
<comment type="caution">
    <text evidence="2">The sequence shown here is derived from an EMBL/GenBank/DDBJ whole genome shotgun (WGS) entry which is preliminary data.</text>
</comment>
<feature type="compositionally biased region" description="Gly residues" evidence="1">
    <location>
        <begin position="73"/>
        <end position="82"/>
    </location>
</feature>